<reference evidence="2 3" key="1">
    <citation type="submission" date="2021-01" db="EMBL/GenBank/DDBJ databases">
        <title>Belnapia mucosa sp. nov. and Belnapia arida sp. nov., isolated from the Tabernas Desert (Almeria, Spain).</title>
        <authorList>
            <person name="Molina-Menor E."/>
            <person name="Vidal-Verdu A."/>
            <person name="Calonge A."/>
            <person name="Satari L."/>
            <person name="Pereto Magraner J."/>
            <person name="Porcar Miralles M."/>
        </authorList>
    </citation>
    <scope>NUCLEOTIDE SEQUENCE [LARGE SCALE GENOMIC DNA]</scope>
    <source>
        <strain evidence="2 3">T6</strain>
    </source>
</reference>
<accession>A0ABS1V018</accession>
<evidence type="ECO:0000256" key="1">
    <source>
        <dbReference type="SAM" id="MobiDB-lite"/>
    </source>
</evidence>
<comment type="caution">
    <text evidence="2">The sequence shown here is derived from an EMBL/GenBank/DDBJ whole genome shotgun (WGS) entry which is preliminary data.</text>
</comment>
<evidence type="ECO:0000313" key="2">
    <source>
        <dbReference type="EMBL" id="MBL6454597.1"/>
    </source>
</evidence>
<dbReference type="Proteomes" id="UP000606490">
    <property type="component" value="Unassembled WGS sequence"/>
</dbReference>
<sequence>MYMSSTGLAPDPCLLHGQTTTLDTSIAVYLANGLCGSGKTYASADQIAEGILHGERYLIAGPTVQQSHQHAKAIRAALHRLKPGSMAALLVTEVNAETERRAIDEHQPSVAQVIAAKAAAMPKGRGRALCITHAALLNMPRRSTPKGWHLLIDEVPAAAVPAEVELLTIYLRVLRFVLDNRDNRPRLRADLDHLAEIKRDAEQQVRDLEGPGREAADPDGKLHREIARRRSIRDTVTDLYYKLKSGNWRIIPRRDTLEPDGPHRMRLRLHDTAMTRLVLTSMIDWQAMLGIGEPRWQSVTLMAANIAQSFAAISLRRQGFTLLDHPTITPRLRYQDAHPNGHLLRVLYLTSRPMSKHLRDKVVKGERMRDTIIKAIEARMTGLDYCWSANLDMPDTCLRGARMPFVSHGLNAFQTYRNVVVLNIANLNPQCMQAMTELDFTPEQVRKAIMAESVYQAVSRSALRDPANTEPVVAIVPDLACAEFIAERFPGCTMSALGATEPPAASSRGRPRQHLDDATRKREAREVEQARLSASIEAWRSKLMVEVLGDPAWQCQFYASKTDGKAAIETRFDSFNDIRALLDEWFALDPASDKAENNLIMQGELRSDPASRNAYGGLTHRAMPNIVSRSSLWLDIETQGGGASGPPISPSALRALLPGCAMSIYTSFNHAPTALGTRYRVVIPLSHRVGPNAYRAIGHLLRGHIEQARWFRFKAAKGASASTRYHGLDPSKDNATSIFYLPCRRAGHEADHWIEHHEGEPMDVVEWLGRDMSRIIPDDQIIRPPMPKGSETNTIDRLLSASGRDAAINRYLALPGGTQDYGLNQLAWSLAGMGIGMDEIRDVLDDCARQSNSPQDRTAQMGRIMKHLARRR</sequence>
<proteinExistence type="predicted"/>
<feature type="compositionally biased region" description="Basic and acidic residues" evidence="1">
    <location>
        <begin position="513"/>
        <end position="526"/>
    </location>
</feature>
<gene>
    <name evidence="2" type="ORF">JMJ55_04620</name>
</gene>
<dbReference type="EMBL" id="JAEUXJ010000001">
    <property type="protein sequence ID" value="MBL6454597.1"/>
    <property type="molecule type" value="Genomic_DNA"/>
</dbReference>
<dbReference type="RefSeq" id="WP_202824289.1">
    <property type="nucleotide sequence ID" value="NZ_JAEUXJ010000001.1"/>
</dbReference>
<organism evidence="2 3">
    <name type="scientific">Belnapia mucosa</name>
    <dbReference type="NCBI Taxonomy" id="2804532"/>
    <lineage>
        <taxon>Bacteria</taxon>
        <taxon>Pseudomonadati</taxon>
        <taxon>Pseudomonadota</taxon>
        <taxon>Alphaproteobacteria</taxon>
        <taxon>Acetobacterales</taxon>
        <taxon>Roseomonadaceae</taxon>
        <taxon>Belnapia</taxon>
    </lineage>
</organism>
<keyword evidence="3" id="KW-1185">Reference proteome</keyword>
<feature type="region of interest" description="Disordered" evidence="1">
    <location>
        <begin position="500"/>
        <end position="526"/>
    </location>
</feature>
<name>A0ABS1V018_9PROT</name>
<evidence type="ECO:0000313" key="3">
    <source>
        <dbReference type="Proteomes" id="UP000606490"/>
    </source>
</evidence>
<protein>
    <submittedName>
        <fullName evidence="2">Uncharacterized protein</fullName>
    </submittedName>
</protein>